<dbReference type="PANTHER" id="PTHR30055">
    <property type="entry name" value="HTH-TYPE TRANSCRIPTIONAL REGULATOR RUTR"/>
    <property type="match status" value="1"/>
</dbReference>
<dbReference type="RefSeq" id="WP_123211434.1">
    <property type="nucleotide sequence ID" value="NZ_RJVO01000003.1"/>
</dbReference>
<evidence type="ECO:0000313" key="7">
    <source>
        <dbReference type="Proteomes" id="UP000282106"/>
    </source>
</evidence>
<keyword evidence="2 4" id="KW-0238">DNA-binding</keyword>
<dbReference type="InterPro" id="IPR036271">
    <property type="entry name" value="Tet_transcr_reg_TetR-rel_C_sf"/>
</dbReference>
<dbReference type="SUPFAM" id="SSF48498">
    <property type="entry name" value="Tetracyclin repressor-like, C-terminal domain"/>
    <property type="match status" value="1"/>
</dbReference>
<dbReference type="GO" id="GO:0000976">
    <property type="term" value="F:transcription cis-regulatory region binding"/>
    <property type="evidence" value="ECO:0007669"/>
    <property type="project" value="TreeGrafter"/>
</dbReference>
<proteinExistence type="predicted"/>
<evidence type="ECO:0000259" key="5">
    <source>
        <dbReference type="PROSITE" id="PS50977"/>
    </source>
</evidence>
<dbReference type="InterPro" id="IPR041478">
    <property type="entry name" value="TetR_C_27"/>
</dbReference>
<organism evidence="6 7">
    <name type="scientific">Stagnimonas aquatica</name>
    <dbReference type="NCBI Taxonomy" id="2689987"/>
    <lineage>
        <taxon>Bacteria</taxon>
        <taxon>Pseudomonadati</taxon>
        <taxon>Pseudomonadota</taxon>
        <taxon>Gammaproteobacteria</taxon>
        <taxon>Nevskiales</taxon>
        <taxon>Nevskiaceae</taxon>
        <taxon>Stagnimonas</taxon>
    </lineage>
</organism>
<comment type="caution">
    <text evidence="6">The sequence shown here is derived from an EMBL/GenBank/DDBJ whole genome shotgun (WGS) entry which is preliminary data.</text>
</comment>
<dbReference type="InterPro" id="IPR050109">
    <property type="entry name" value="HTH-type_TetR-like_transc_reg"/>
</dbReference>
<keyword evidence="3" id="KW-0804">Transcription</keyword>
<gene>
    <name evidence="6" type="ORF">ED208_08370</name>
</gene>
<feature type="DNA-binding region" description="H-T-H motif" evidence="4">
    <location>
        <begin position="32"/>
        <end position="51"/>
    </location>
</feature>
<dbReference type="GO" id="GO:0003700">
    <property type="term" value="F:DNA-binding transcription factor activity"/>
    <property type="evidence" value="ECO:0007669"/>
    <property type="project" value="TreeGrafter"/>
</dbReference>
<dbReference type="Pfam" id="PF17935">
    <property type="entry name" value="TetR_C_27"/>
    <property type="match status" value="1"/>
</dbReference>
<keyword evidence="1" id="KW-0805">Transcription regulation</keyword>
<evidence type="ECO:0000256" key="2">
    <source>
        <dbReference type="ARBA" id="ARBA00023125"/>
    </source>
</evidence>
<keyword evidence="7" id="KW-1185">Reference proteome</keyword>
<accession>A0A3N0VDZ7</accession>
<dbReference type="SUPFAM" id="SSF46689">
    <property type="entry name" value="Homeodomain-like"/>
    <property type="match status" value="1"/>
</dbReference>
<protein>
    <submittedName>
        <fullName evidence="6">TetR/AcrR family transcriptional regulator</fullName>
    </submittedName>
</protein>
<dbReference type="InterPro" id="IPR009057">
    <property type="entry name" value="Homeodomain-like_sf"/>
</dbReference>
<evidence type="ECO:0000256" key="1">
    <source>
        <dbReference type="ARBA" id="ARBA00023015"/>
    </source>
</evidence>
<dbReference type="Proteomes" id="UP000282106">
    <property type="component" value="Unassembled WGS sequence"/>
</dbReference>
<dbReference type="Pfam" id="PF00440">
    <property type="entry name" value="TetR_N"/>
    <property type="match status" value="1"/>
</dbReference>
<dbReference type="EMBL" id="RJVO01000003">
    <property type="protein sequence ID" value="ROH90979.1"/>
    <property type="molecule type" value="Genomic_DNA"/>
</dbReference>
<dbReference type="PROSITE" id="PS50977">
    <property type="entry name" value="HTH_TETR_2"/>
    <property type="match status" value="1"/>
</dbReference>
<reference evidence="6 7" key="1">
    <citation type="submission" date="2018-10" db="EMBL/GenBank/DDBJ databases">
        <authorList>
            <person name="Chen W.-M."/>
        </authorList>
    </citation>
    <scope>NUCLEOTIDE SEQUENCE [LARGE SCALE GENOMIC DNA]</scope>
    <source>
        <strain evidence="6 7">THS-13</strain>
    </source>
</reference>
<sequence>MRSASLTQPEVRGQILATAERLFRAWGYAKTTVADIARECEMSPANIYRFFESKAAINEAITEVLLTEVEQKAEAVVAEQRPAADRLRKLLLEMHTFSCERFLKDTEVHELCAKAMREQWGVIDAHIRRIRSIVRGLIAEGIKSGEFAKADLDFVETCVNNAMLPFCHPQIVAEQFAKDHKRQAAAMGEFLVRALKG</sequence>
<dbReference type="InParanoid" id="A0A3N0VDZ7"/>
<dbReference type="Gene3D" id="1.10.357.10">
    <property type="entry name" value="Tetracycline Repressor, domain 2"/>
    <property type="match status" value="1"/>
</dbReference>
<evidence type="ECO:0000313" key="6">
    <source>
        <dbReference type="EMBL" id="ROH90979.1"/>
    </source>
</evidence>
<dbReference type="AlphaFoldDB" id="A0A3N0VDZ7"/>
<dbReference type="PANTHER" id="PTHR30055:SF151">
    <property type="entry name" value="TRANSCRIPTIONAL REGULATORY PROTEIN"/>
    <property type="match status" value="1"/>
</dbReference>
<dbReference type="InterPro" id="IPR001647">
    <property type="entry name" value="HTH_TetR"/>
</dbReference>
<dbReference type="PRINTS" id="PR00455">
    <property type="entry name" value="HTHTETR"/>
</dbReference>
<name>A0A3N0VDZ7_9GAMM</name>
<evidence type="ECO:0000256" key="3">
    <source>
        <dbReference type="ARBA" id="ARBA00023163"/>
    </source>
</evidence>
<evidence type="ECO:0000256" key="4">
    <source>
        <dbReference type="PROSITE-ProRule" id="PRU00335"/>
    </source>
</evidence>
<feature type="domain" description="HTH tetR-type" evidence="5">
    <location>
        <begin position="9"/>
        <end position="69"/>
    </location>
</feature>